<keyword evidence="5" id="KW-0560">Oxidoreductase</keyword>
<protein>
    <submittedName>
        <fullName evidence="8">2OG-Fe(II) oxygenase</fullName>
    </submittedName>
</protein>
<keyword evidence="3" id="KW-0847">Vitamin C</keyword>
<evidence type="ECO:0000256" key="4">
    <source>
        <dbReference type="ARBA" id="ARBA00022964"/>
    </source>
</evidence>
<dbReference type="InterPro" id="IPR044862">
    <property type="entry name" value="Pro_4_hyd_alph_FE2OG_OXY"/>
</dbReference>
<evidence type="ECO:0000313" key="8">
    <source>
        <dbReference type="EMBL" id="MBB1160473.1"/>
    </source>
</evidence>
<evidence type="ECO:0000313" key="9">
    <source>
        <dbReference type="Proteomes" id="UP000586093"/>
    </source>
</evidence>
<dbReference type="Proteomes" id="UP000586093">
    <property type="component" value="Unassembled WGS sequence"/>
</dbReference>
<dbReference type="AlphaFoldDB" id="A0A839HG16"/>
<comment type="caution">
    <text evidence="8">The sequence shown here is derived from an EMBL/GenBank/DDBJ whole genome shotgun (WGS) entry which is preliminary data.</text>
</comment>
<evidence type="ECO:0000256" key="5">
    <source>
        <dbReference type="ARBA" id="ARBA00023002"/>
    </source>
</evidence>
<evidence type="ECO:0000256" key="3">
    <source>
        <dbReference type="ARBA" id="ARBA00022896"/>
    </source>
</evidence>
<keyword evidence="2" id="KW-0479">Metal-binding</keyword>
<dbReference type="InterPro" id="IPR006620">
    <property type="entry name" value="Pro_4_hyd_alph"/>
</dbReference>
<dbReference type="InterPro" id="IPR005123">
    <property type="entry name" value="Oxoglu/Fe-dep_dioxygenase_dom"/>
</dbReference>
<dbReference type="Gene3D" id="2.60.120.620">
    <property type="entry name" value="q2cbj1_9rhob like domain"/>
    <property type="match status" value="1"/>
</dbReference>
<organism evidence="8 9">
    <name type="scientific">Aquariibacter albus</name>
    <dbReference type="NCBI Taxonomy" id="2759899"/>
    <lineage>
        <taxon>Bacteria</taxon>
        <taxon>Pseudomonadati</taxon>
        <taxon>Pseudomonadota</taxon>
        <taxon>Betaproteobacteria</taxon>
        <taxon>Burkholderiales</taxon>
        <taxon>Sphaerotilaceae</taxon>
        <taxon>Aquariibacter</taxon>
    </lineage>
</organism>
<evidence type="ECO:0000256" key="6">
    <source>
        <dbReference type="ARBA" id="ARBA00023004"/>
    </source>
</evidence>
<feature type="domain" description="Fe2OG dioxygenase" evidence="7">
    <location>
        <begin position="85"/>
        <end position="187"/>
    </location>
</feature>
<evidence type="ECO:0000256" key="1">
    <source>
        <dbReference type="ARBA" id="ARBA00001961"/>
    </source>
</evidence>
<keyword evidence="6" id="KW-0408">Iron</keyword>
<sequence>MKGEWCYFQGHFSPETCERILALAQRIPDQQAVMGKGGDNKDLSHRRSRVRFIQVNDPDFQFLFDEVWRLGLVANRDWFNFHITNLSYIQLAEYDASYEGKYDRHHDVFWMNGDPHYHRKLTVIVQLTDPAEYDGGDFELYDLGGAYPDKQAIRTQGTVFVFPSFVPHALRPVTRGRRHSLAVWFDGPKWR</sequence>
<dbReference type="RefSeq" id="WP_182660458.1">
    <property type="nucleotide sequence ID" value="NZ_JACIVI010000001.1"/>
</dbReference>
<dbReference type="Pfam" id="PF13640">
    <property type="entry name" value="2OG-FeII_Oxy_3"/>
    <property type="match status" value="1"/>
</dbReference>
<keyword evidence="9" id="KW-1185">Reference proteome</keyword>
<dbReference type="GO" id="GO:0051213">
    <property type="term" value="F:dioxygenase activity"/>
    <property type="evidence" value="ECO:0007669"/>
    <property type="project" value="UniProtKB-KW"/>
</dbReference>
<keyword evidence="4" id="KW-0223">Dioxygenase</keyword>
<dbReference type="EMBL" id="JACIVI010000001">
    <property type="protein sequence ID" value="MBB1160473.1"/>
    <property type="molecule type" value="Genomic_DNA"/>
</dbReference>
<dbReference type="GO" id="GO:0005506">
    <property type="term" value="F:iron ion binding"/>
    <property type="evidence" value="ECO:0007669"/>
    <property type="project" value="InterPro"/>
</dbReference>
<evidence type="ECO:0000256" key="2">
    <source>
        <dbReference type="ARBA" id="ARBA00022723"/>
    </source>
</evidence>
<name>A0A839HG16_9BURK</name>
<dbReference type="GO" id="GO:0031418">
    <property type="term" value="F:L-ascorbic acid binding"/>
    <property type="evidence" value="ECO:0007669"/>
    <property type="project" value="UniProtKB-KW"/>
</dbReference>
<comment type="cofactor">
    <cofactor evidence="1">
        <name>L-ascorbate</name>
        <dbReference type="ChEBI" id="CHEBI:38290"/>
    </cofactor>
</comment>
<proteinExistence type="predicted"/>
<dbReference type="PROSITE" id="PS51471">
    <property type="entry name" value="FE2OG_OXY"/>
    <property type="match status" value="1"/>
</dbReference>
<reference evidence="8 9" key="1">
    <citation type="submission" date="2020-08" db="EMBL/GenBank/DDBJ databases">
        <title>Aquariorum lacteus gen. nov., sp. nov., a new member of the family Comamonadaceae, isolated from freshwater aquarium.</title>
        <authorList>
            <person name="Chun S.-J."/>
        </authorList>
    </citation>
    <scope>NUCLEOTIDE SEQUENCE [LARGE SCALE GENOMIC DNA]</scope>
    <source>
        <strain evidence="8 9">SJAQ100</strain>
    </source>
</reference>
<dbReference type="SMART" id="SM00702">
    <property type="entry name" value="P4Hc"/>
    <property type="match status" value="1"/>
</dbReference>
<accession>A0A839HG16</accession>
<evidence type="ECO:0000259" key="7">
    <source>
        <dbReference type="PROSITE" id="PS51471"/>
    </source>
</evidence>
<gene>
    <name evidence="8" type="ORF">H4F90_00565</name>
</gene>
<dbReference type="GO" id="GO:0016705">
    <property type="term" value="F:oxidoreductase activity, acting on paired donors, with incorporation or reduction of molecular oxygen"/>
    <property type="evidence" value="ECO:0007669"/>
    <property type="project" value="InterPro"/>
</dbReference>